<keyword evidence="1" id="KW-0121">Carboxypeptidase</keyword>
<feature type="region of interest" description="Disordered" evidence="6">
    <location>
        <begin position="27"/>
        <end position="76"/>
    </location>
</feature>
<keyword evidence="5" id="KW-0325">Glycoprotein</keyword>
<evidence type="ECO:0000256" key="1">
    <source>
        <dbReference type="ARBA" id="ARBA00022645"/>
    </source>
</evidence>
<accession>A0A5S4W2F1</accession>
<evidence type="ECO:0000256" key="2">
    <source>
        <dbReference type="ARBA" id="ARBA00022670"/>
    </source>
</evidence>
<dbReference type="AlphaFoldDB" id="A0A5S4W2F1"/>
<protein>
    <submittedName>
        <fullName evidence="8">Peptidase S10</fullName>
    </submittedName>
</protein>
<comment type="caution">
    <text evidence="8">The sequence shown here is derived from an EMBL/GenBank/DDBJ whole genome shotgun (WGS) entry which is preliminary data.</text>
</comment>
<evidence type="ECO:0000313" key="9">
    <source>
        <dbReference type="Proteomes" id="UP000324853"/>
    </source>
</evidence>
<dbReference type="EMBL" id="VSSR01000102">
    <property type="protein sequence ID" value="TYL71651.1"/>
    <property type="molecule type" value="Genomic_DNA"/>
</dbReference>
<dbReference type="InterPro" id="IPR001563">
    <property type="entry name" value="Peptidase_S10"/>
</dbReference>
<evidence type="ECO:0000256" key="3">
    <source>
        <dbReference type="ARBA" id="ARBA00022729"/>
    </source>
</evidence>
<evidence type="ECO:0000256" key="5">
    <source>
        <dbReference type="ARBA" id="ARBA00023180"/>
    </source>
</evidence>
<dbReference type="InterPro" id="IPR018202">
    <property type="entry name" value="Ser_caboxypep_ser_AS"/>
</dbReference>
<feature type="signal peptide" evidence="7">
    <location>
        <begin position="1"/>
        <end position="26"/>
    </location>
</feature>
<dbReference type="InterPro" id="IPR029058">
    <property type="entry name" value="AB_hydrolase_fold"/>
</dbReference>
<keyword evidence="3 7" id="KW-0732">Signal</keyword>
<dbReference type="Proteomes" id="UP000324853">
    <property type="component" value="Unassembled WGS sequence"/>
</dbReference>
<dbReference type="GO" id="GO:0004185">
    <property type="term" value="F:serine-type carboxypeptidase activity"/>
    <property type="evidence" value="ECO:0007669"/>
    <property type="project" value="InterPro"/>
</dbReference>
<dbReference type="OrthoDB" id="9770107at2"/>
<evidence type="ECO:0000313" key="8">
    <source>
        <dbReference type="EMBL" id="TYL71651.1"/>
    </source>
</evidence>
<dbReference type="PANTHER" id="PTHR11802:SF3">
    <property type="entry name" value="RETINOID-INDUCIBLE SERINE CARBOXYPEPTIDASE"/>
    <property type="match status" value="1"/>
</dbReference>
<dbReference type="SUPFAM" id="SSF53474">
    <property type="entry name" value="alpha/beta-Hydrolases"/>
    <property type="match status" value="1"/>
</dbReference>
<keyword evidence="9" id="KW-1185">Reference proteome</keyword>
<dbReference type="Gene3D" id="3.40.50.1820">
    <property type="entry name" value="alpha/beta hydrolase"/>
    <property type="match status" value="1"/>
</dbReference>
<organism evidence="8 9">
    <name type="scientific">Bradyrhizobium cytisi</name>
    <dbReference type="NCBI Taxonomy" id="515489"/>
    <lineage>
        <taxon>Bacteria</taxon>
        <taxon>Pseudomonadati</taxon>
        <taxon>Pseudomonadota</taxon>
        <taxon>Alphaproteobacteria</taxon>
        <taxon>Hyphomicrobiales</taxon>
        <taxon>Nitrobacteraceae</taxon>
        <taxon>Bradyrhizobium</taxon>
    </lineage>
</organism>
<feature type="chain" id="PRO_5024298960" evidence="7">
    <location>
        <begin position="27"/>
        <end position="513"/>
    </location>
</feature>
<name>A0A5S4W2F1_9BRAD</name>
<keyword evidence="2" id="KW-0645">Protease</keyword>
<dbReference type="PROSITE" id="PS00131">
    <property type="entry name" value="CARBOXYPEPT_SER_SER"/>
    <property type="match status" value="1"/>
</dbReference>
<gene>
    <name evidence="8" type="ORF">FXB38_39840</name>
</gene>
<reference evidence="8 9" key="1">
    <citation type="submission" date="2019-08" db="EMBL/GenBank/DDBJ databases">
        <title>Bradyrhizobium hipponensis sp. nov., a rhizobium isolated from a Lupinus angustifolius root nodule in Tunisia.</title>
        <authorList>
            <person name="Off K."/>
            <person name="Rejili M."/>
            <person name="Mars M."/>
            <person name="Brachmann A."/>
            <person name="Marin M."/>
        </authorList>
    </citation>
    <scope>NUCLEOTIDE SEQUENCE [LARGE SCALE GENOMIC DNA]</scope>
    <source>
        <strain evidence="8 9">CTAW11</strain>
    </source>
</reference>
<evidence type="ECO:0000256" key="6">
    <source>
        <dbReference type="SAM" id="MobiDB-lite"/>
    </source>
</evidence>
<keyword evidence="4" id="KW-0378">Hydrolase</keyword>
<dbReference type="PROSITE" id="PS51257">
    <property type="entry name" value="PROKAR_LIPOPROTEIN"/>
    <property type="match status" value="1"/>
</dbReference>
<dbReference type="Pfam" id="PF00450">
    <property type="entry name" value="Peptidase_S10"/>
    <property type="match status" value="1"/>
</dbReference>
<proteinExistence type="predicted"/>
<dbReference type="PANTHER" id="PTHR11802">
    <property type="entry name" value="SERINE PROTEASE FAMILY S10 SERINE CARBOXYPEPTIDASE"/>
    <property type="match status" value="1"/>
</dbReference>
<evidence type="ECO:0000256" key="4">
    <source>
        <dbReference type="ARBA" id="ARBA00022801"/>
    </source>
</evidence>
<dbReference type="GO" id="GO:0006508">
    <property type="term" value="P:proteolysis"/>
    <property type="evidence" value="ECO:0007669"/>
    <property type="project" value="UniProtKB-KW"/>
</dbReference>
<sequence>MSSTALRSTSLALILFACGIMGSVRADNPPPRANATTPAGQNAGPGERAGQAPSTPSAAEQHRLPPDSSTRQTLDLPGRTLSFIATAGSIRLFDKKGEPDADIVYTSYQLDGTDRGTRPVTFFFNGGPGSSSAWLQLGNAGPWRLPINADEVTPSTFPEVRPNAETWLDFTDLVFIDPVGTGYSRFVGTGDDVRKRLFSVDGDVDALALVVRRWLEQHDRLLSPKYIVGESYGGIRGPKVVHQLQMQQGIGVKGLIMVSPIFDYARTGLLQYIATLPSYVATLREAEGPVKRADLADVEAYARGEFLTDLIKGQADKEATTRLADKVAALTGIDQAVSRRLAGRFDPDAFGREFDRKKGKSIGNYDASVRGLDPFPDLDFYPSGDPSSDTLLAPLTSATVDLLTRKLNWRPDGSYELVNHAVGQAWDYGRGPPESLSELRQILATDPKMKLLVGHGLFDLVTPYFGSQIVLDQLPPFASAPRVKFVVYPGGHMFYSRDGSRHSFRAEAEAMMK</sequence>
<evidence type="ECO:0000256" key="7">
    <source>
        <dbReference type="SAM" id="SignalP"/>
    </source>
</evidence>
<dbReference type="RefSeq" id="WP_148756358.1">
    <property type="nucleotide sequence ID" value="NZ_VSSR01000102.1"/>
</dbReference>